<dbReference type="FunCoup" id="A0A167QPL7">
    <property type="interactions" value="182"/>
</dbReference>
<evidence type="ECO:0000256" key="8">
    <source>
        <dbReference type="RuleBase" id="RU364129"/>
    </source>
</evidence>
<keyword evidence="4 8" id="KW-0805">Transcription regulation</keyword>
<comment type="function">
    <text evidence="8">Component of the Mediator complex, a coactivator involved in the regulated transcription of nearly all RNA polymerase II-dependent genes. Mediator functions as a bridge to convey information from gene-specific regulatory proteins to the basal RNA polymerase II transcription machinery. Mediator is recruited to promoters by direct interactions with regulatory proteins and serves as a scaffold for the assembly of a functional preinitiation complex with RNA polymerase II and the general transcription factors.</text>
</comment>
<sequence>DGDEEKQRFQVELEFLQCLSNPWYLNHLAQQQYFKDPAFLRYLDYLQYWKQPEYAKFVVYPHALHFLDMLQHEQFREYISTSENTQELHRMQYYHWMFLRN</sequence>
<dbReference type="VEuPathDB" id="FungiDB:PHYBLDRAFT_93419"/>
<evidence type="ECO:0000256" key="1">
    <source>
        <dbReference type="ARBA" id="ARBA00004123"/>
    </source>
</evidence>
<dbReference type="RefSeq" id="XP_018298064.1">
    <property type="nucleotide sequence ID" value="XM_018443830.1"/>
</dbReference>
<dbReference type="InterPro" id="IPR038089">
    <property type="entry name" value="Med31_sf"/>
</dbReference>
<keyword evidence="7 8" id="KW-0539">Nucleus</keyword>
<dbReference type="Pfam" id="PF05669">
    <property type="entry name" value="Med31"/>
    <property type="match status" value="1"/>
</dbReference>
<dbReference type="Gene3D" id="1.10.10.1340">
    <property type="entry name" value="Mediator of RNA polymerase II, submodule Med31 (Soh1)"/>
    <property type="match status" value="1"/>
</dbReference>
<dbReference type="FunFam" id="1.10.10.1340:FF:000001">
    <property type="entry name" value="Mediator of RNA polymerase II transcription subunit 31"/>
    <property type="match status" value="1"/>
</dbReference>
<evidence type="ECO:0000256" key="4">
    <source>
        <dbReference type="ARBA" id="ARBA00023015"/>
    </source>
</evidence>
<evidence type="ECO:0000256" key="3">
    <source>
        <dbReference type="ARBA" id="ARBA00019660"/>
    </source>
</evidence>
<dbReference type="OrthoDB" id="10257739at2759"/>
<dbReference type="InterPro" id="IPR008831">
    <property type="entry name" value="Mediator_Med31"/>
</dbReference>
<evidence type="ECO:0000256" key="2">
    <source>
        <dbReference type="ARBA" id="ARBA00006378"/>
    </source>
</evidence>
<evidence type="ECO:0000256" key="7">
    <source>
        <dbReference type="ARBA" id="ARBA00023242"/>
    </source>
</evidence>
<reference evidence="10" key="1">
    <citation type="submission" date="2015-06" db="EMBL/GenBank/DDBJ databases">
        <title>Expansion of signal transduction pathways in fungi by whole-genome duplication.</title>
        <authorList>
            <consortium name="DOE Joint Genome Institute"/>
            <person name="Corrochano L.M."/>
            <person name="Kuo A."/>
            <person name="Marcet-Houben M."/>
            <person name="Polaino S."/>
            <person name="Salamov A."/>
            <person name="Villalobos J.M."/>
            <person name="Alvarez M.I."/>
            <person name="Avalos J."/>
            <person name="Benito E.P."/>
            <person name="Benoit I."/>
            <person name="Burger G."/>
            <person name="Camino L.P."/>
            <person name="Canovas D."/>
            <person name="Cerda-Olmedo E."/>
            <person name="Cheng J.-F."/>
            <person name="Dominguez A."/>
            <person name="Elias M."/>
            <person name="Eslava A.P."/>
            <person name="Glaser F."/>
            <person name="Grimwood J."/>
            <person name="Gutierrez G."/>
            <person name="Heitman J."/>
            <person name="Henrissat B."/>
            <person name="Iturriaga E.A."/>
            <person name="Lang B.F."/>
            <person name="Lavin J.L."/>
            <person name="Lee S."/>
            <person name="Li W."/>
            <person name="Lindquist E."/>
            <person name="Lopez-Garcia S."/>
            <person name="Luque E.M."/>
            <person name="Marcos A.T."/>
            <person name="Martin J."/>
            <person name="McCluskey K."/>
            <person name="Medina H.R."/>
            <person name="Miralles-Duran A."/>
            <person name="Miyazaki A."/>
            <person name="Munoz-Torres E."/>
            <person name="Oguiza J.A."/>
            <person name="Ohm R."/>
            <person name="Olmedo M."/>
            <person name="Orejas M."/>
            <person name="Ortiz-Castellanos L."/>
            <person name="Pisabarro A.G."/>
            <person name="Rodriguez-Romero J."/>
            <person name="Ruiz-Herrera J."/>
            <person name="Ruiz-Vazquez R."/>
            <person name="Sanz C."/>
            <person name="Schackwitz W."/>
            <person name="Schmutz J."/>
            <person name="Shahriari M."/>
            <person name="Shelest E."/>
            <person name="Silva-Franco F."/>
            <person name="Soanes D."/>
            <person name="Syed K."/>
            <person name="Tagua V.G."/>
            <person name="Talbot N.J."/>
            <person name="Thon M."/>
            <person name="De vries R.P."/>
            <person name="Wiebenga A."/>
            <person name="Yadav J.S."/>
            <person name="Braun E.L."/>
            <person name="Baker S."/>
            <person name="Garre V."/>
            <person name="Horwitz B."/>
            <person name="Torres-Martinez S."/>
            <person name="Idnurm A."/>
            <person name="Herrera-Estrella A."/>
            <person name="Gabaldon T."/>
            <person name="Grigoriev I.V."/>
        </authorList>
    </citation>
    <scope>NUCLEOTIDE SEQUENCE [LARGE SCALE GENOMIC DNA]</scope>
    <source>
        <strain evidence="10">NRRL 1555(-)</strain>
    </source>
</reference>
<name>A0A167QPL7_PHYB8</name>
<feature type="non-terminal residue" evidence="9">
    <location>
        <position position="1"/>
    </location>
</feature>
<dbReference type="AlphaFoldDB" id="A0A167QPL7"/>
<dbReference type="GeneID" id="29004735"/>
<evidence type="ECO:0000256" key="6">
    <source>
        <dbReference type="ARBA" id="ARBA00023163"/>
    </source>
</evidence>
<organism evidence="9 10">
    <name type="scientific">Phycomyces blakesleeanus (strain ATCC 8743b / DSM 1359 / FGSC 10004 / NBRC 33097 / NRRL 1555)</name>
    <dbReference type="NCBI Taxonomy" id="763407"/>
    <lineage>
        <taxon>Eukaryota</taxon>
        <taxon>Fungi</taxon>
        <taxon>Fungi incertae sedis</taxon>
        <taxon>Mucoromycota</taxon>
        <taxon>Mucoromycotina</taxon>
        <taxon>Mucoromycetes</taxon>
        <taxon>Mucorales</taxon>
        <taxon>Phycomycetaceae</taxon>
        <taxon>Phycomyces</taxon>
    </lineage>
</organism>
<dbReference type="GO" id="GO:0003712">
    <property type="term" value="F:transcription coregulator activity"/>
    <property type="evidence" value="ECO:0007669"/>
    <property type="project" value="InterPro"/>
</dbReference>
<comment type="subcellular location">
    <subcellularLocation>
        <location evidence="1 8">Nucleus</location>
    </subcellularLocation>
</comment>
<dbReference type="InParanoid" id="A0A167QPL7"/>
<dbReference type="PANTHER" id="PTHR13186">
    <property type="entry name" value="MEDIATOR OF RNA POLYMERASE II TRANSCRIPTION SUBUNIT 31"/>
    <property type="match status" value="1"/>
</dbReference>
<dbReference type="GO" id="GO:0006355">
    <property type="term" value="P:regulation of DNA-templated transcription"/>
    <property type="evidence" value="ECO:0007669"/>
    <property type="project" value="InterPro"/>
</dbReference>
<comment type="subunit">
    <text evidence="8">Component of the Mediator complex.</text>
</comment>
<accession>A0A167QPL7</accession>
<evidence type="ECO:0000313" key="9">
    <source>
        <dbReference type="EMBL" id="OAD80024.1"/>
    </source>
</evidence>
<gene>
    <name evidence="9" type="ORF">PHYBLDRAFT_93419</name>
</gene>
<feature type="non-terminal residue" evidence="9">
    <location>
        <position position="101"/>
    </location>
</feature>
<evidence type="ECO:0000256" key="5">
    <source>
        <dbReference type="ARBA" id="ARBA00023159"/>
    </source>
</evidence>
<keyword evidence="6 8" id="KW-0804">Transcription</keyword>
<keyword evidence="10" id="KW-1185">Reference proteome</keyword>
<evidence type="ECO:0000313" key="10">
    <source>
        <dbReference type="Proteomes" id="UP000077315"/>
    </source>
</evidence>
<dbReference type="STRING" id="763407.A0A167QPL7"/>
<protein>
    <recommendedName>
        <fullName evidence="3 8">Mediator of RNA polymerase II transcription subunit 31</fullName>
    </recommendedName>
</protein>
<proteinExistence type="inferred from homology"/>
<dbReference type="EMBL" id="KV440972">
    <property type="protein sequence ID" value="OAD80024.1"/>
    <property type="molecule type" value="Genomic_DNA"/>
</dbReference>
<dbReference type="GO" id="GO:0016592">
    <property type="term" value="C:mediator complex"/>
    <property type="evidence" value="ECO:0007669"/>
    <property type="project" value="InterPro"/>
</dbReference>
<dbReference type="Proteomes" id="UP000077315">
    <property type="component" value="Unassembled WGS sequence"/>
</dbReference>
<comment type="similarity">
    <text evidence="2 8">Belongs to the Mediator complex subunit 31 family.</text>
</comment>
<keyword evidence="5 8" id="KW-0010">Activator</keyword>